<dbReference type="Pfam" id="PF09664">
    <property type="entry name" value="DUF2399"/>
    <property type="match status" value="1"/>
</dbReference>
<dbReference type="HOGENOM" id="CLU_035709_0_0_11"/>
<proteinExistence type="predicted"/>
<dbReference type="Proteomes" id="UP000006820">
    <property type="component" value="Chromosome"/>
</dbReference>
<evidence type="ECO:0000259" key="2">
    <source>
        <dbReference type="Pfam" id="PF11796"/>
    </source>
</evidence>
<dbReference type="InterPro" id="IPR024466">
    <property type="entry name" value="CHP02679_N"/>
</dbReference>
<dbReference type="EMBL" id="AP006618">
    <property type="protein sequence ID" value="BAD59286.1"/>
    <property type="molecule type" value="Genomic_DNA"/>
</dbReference>
<feature type="domain" description="DUF2399" evidence="1">
    <location>
        <begin position="258"/>
        <end position="411"/>
    </location>
</feature>
<dbReference type="STRING" id="247156.NFA_44350"/>
<evidence type="ECO:0008006" key="5">
    <source>
        <dbReference type="Google" id="ProtNLM"/>
    </source>
</evidence>
<name>Q5YRA5_NOCFA</name>
<gene>
    <name evidence="3" type="ordered locus">NFA_44350</name>
</gene>
<dbReference type="NCBIfam" id="TIGR02679">
    <property type="entry name" value="TIGR02679 family protein"/>
    <property type="match status" value="1"/>
</dbReference>
<accession>Q5YRA5</accession>
<dbReference type="InterPro" id="IPR024465">
    <property type="entry name" value="DUF2399"/>
</dbReference>
<dbReference type="KEGG" id="nfa:NFA_44350"/>
<evidence type="ECO:0000313" key="4">
    <source>
        <dbReference type="Proteomes" id="UP000006820"/>
    </source>
</evidence>
<keyword evidence="4" id="KW-1185">Reference proteome</keyword>
<protein>
    <recommendedName>
        <fullName evidence="5">TIGR02679 family protein</fullName>
    </recommendedName>
</protein>
<dbReference type="InterPro" id="IPR013495">
    <property type="entry name" value="CHP02679"/>
</dbReference>
<dbReference type="OrthoDB" id="8188786at2"/>
<dbReference type="Pfam" id="PF11796">
    <property type="entry name" value="DUF3323"/>
    <property type="match status" value="1"/>
</dbReference>
<evidence type="ECO:0000313" key="3">
    <source>
        <dbReference type="EMBL" id="BAD59286.1"/>
    </source>
</evidence>
<dbReference type="RefSeq" id="WP_011210970.1">
    <property type="nucleotide sequence ID" value="NC_006361.1"/>
</dbReference>
<dbReference type="GeneID" id="61135051"/>
<dbReference type="eggNOG" id="COG4924">
    <property type="taxonomic scope" value="Bacteria"/>
</dbReference>
<feature type="domain" description="Conserved hypothetical protein CHP02679 N terminus" evidence="2">
    <location>
        <begin position="34"/>
        <end position="236"/>
    </location>
</feature>
<sequence>MSIDEPRLRRILGGPETAWLMSRLRERIARGLPLTGSVRLQHPSPEQRAAVERLLGRRAGATAGISVPLDRLDEQLRRAGIHADGLEAAVRLLTGPVAVRSEAAAAADRAWSMAFAPGDRLALRHPELAGWWQRVKVSGTIRRLTGDPDAAAALLTTVGAALDALPVHREPLGVFAARVLGRAHALDAGEPVAAIVLSALRARASLGDDTDRRTVWRTAGLIVDELSSTVLTLGLTTAGRSPAEQMVNLARATGQPLVLTLRQIRDSMAAFDTADTGRYIVSVCENAAVVAAAADRLGPDCPPLVCTAGQPSAAVIGLLDLLTAAGGRLRYHGDFDWPGLTIAGGLYRRYRWQPWRFTAADYASCEPPVATAPLTGIPVQAEWDTELTVAMSRRGIQIEEELTLPQLLADLAAEYLAHT</sequence>
<evidence type="ECO:0000259" key="1">
    <source>
        <dbReference type="Pfam" id="PF09664"/>
    </source>
</evidence>
<dbReference type="AlphaFoldDB" id="Q5YRA5"/>
<organism evidence="3 4">
    <name type="scientific">Nocardia farcinica (strain IFM 10152)</name>
    <dbReference type="NCBI Taxonomy" id="247156"/>
    <lineage>
        <taxon>Bacteria</taxon>
        <taxon>Bacillati</taxon>
        <taxon>Actinomycetota</taxon>
        <taxon>Actinomycetes</taxon>
        <taxon>Mycobacteriales</taxon>
        <taxon>Nocardiaceae</taxon>
        <taxon>Nocardia</taxon>
    </lineage>
</organism>
<reference evidence="3 4" key="1">
    <citation type="journal article" date="2004" name="Proc. Natl. Acad. Sci. U.S.A.">
        <title>The complete genomic sequence of Nocardia farcinica IFM 10152.</title>
        <authorList>
            <person name="Ishikawa J."/>
            <person name="Yamashita A."/>
            <person name="Mikami Y."/>
            <person name="Hoshino Y."/>
            <person name="Kurita H."/>
            <person name="Hotta K."/>
            <person name="Shiba T."/>
            <person name="Hattori M."/>
        </authorList>
    </citation>
    <scope>NUCLEOTIDE SEQUENCE [LARGE SCALE GENOMIC DNA]</scope>
    <source>
        <strain evidence="3 4">IFM 10152</strain>
    </source>
</reference>